<accession>A0A8S4SJY3</accession>
<gene>
    <name evidence="1" type="primary">jg4934</name>
    <name evidence="1" type="ORF">PAEG_LOCUS25022</name>
</gene>
<dbReference type="AlphaFoldDB" id="A0A8S4SJY3"/>
<keyword evidence="2" id="KW-1185">Reference proteome</keyword>
<evidence type="ECO:0000313" key="1">
    <source>
        <dbReference type="EMBL" id="CAH2265684.1"/>
    </source>
</evidence>
<dbReference type="Proteomes" id="UP000838756">
    <property type="component" value="Unassembled WGS sequence"/>
</dbReference>
<sequence>MSHLHGYHGQETILSPGASKDAVACTWFLTRVCIQQENCKKQQKSPTIRVIISITSNNGLLEGNNGKRNEDRYSAAVYDVVL</sequence>
<dbReference type="EMBL" id="CAKXAJ010026290">
    <property type="protein sequence ID" value="CAH2265684.1"/>
    <property type="molecule type" value="Genomic_DNA"/>
</dbReference>
<organism evidence="1 2">
    <name type="scientific">Pararge aegeria aegeria</name>
    <dbReference type="NCBI Taxonomy" id="348720"/>
    <lineage>
        <taxon>Eukaryota</taxon>
        <taxon>Metazoa</taxon>
        <taxon>Ecdysozoa</taxon>
        <taxon>Arthropoda</taxon>
        <taxon>Hexapoda</taxon>
        <taxon>Insecta</taxon>
        <taxon>Pterygota</taxon>
        <taxon>Neoptera</taxon>
        <taxon>Endopterygota</taxon>
        <taxon>Lepidoptera</taxon>
        <taxon>Glossata</taxon>
        <taxon>Ditrysia</taxon>
        <taxon>Papilionoidea</taxon>
        <taxon>Nymphalidae</taxon>
        <taxon>Satyrinae</taxon>
        <taxon>Satyrini</taxon>
        <taxon>Parargina</taxon>
        <taxon>Pararge</taxon>
    </lineage>
</organism>
<name>A0A8S4SJY3_9NEOP</name>
<reference evidence="1" key="1">
    <citation type="submission" date="2022-03" db="EMBL/GenBank/DDBJ databases">
        <authorList>
            <person name="Lindestad O."/>
        </authorList>
    </citation>
    <scope>NUCLEOTIDE SEQUENCE</scope>
</reference>
<evidence type="ECO:0000313" key="2">
    <source>
        <dbReference type="Proteomes" id="UP000838756"/>
    </source>
</evidence>
<protein>
    <submittedName>
        <fullName evidence="1">Jg4934 protein</fullName>
    </submittedName>
</protein>
<proteinExistence type="predicted"/>
<comment type="caution">
    <text evidence="1">The sequence shown here is derived from an EMBL/GenBank/DDBJ whole genome shotgun (WGS) entry which is preliminary data.</text>
</comment>